<dbReference type="CDD" id="cd04701">
    <property type="entry name" value="Asparaginase_2"/>
    <property type="match status" value="1"/>
</dbReference>
<dbReference type="InterPro" id="IPR029055">
    <property type="entry name" value="Ntn_hydrolases_N"/>
</dbReference>
<evidence type="ECO:0000313" key="3">
    <source>
        <dbReference type="EMBL" id="QSX76628.1"/>
    </source>
</evidence>
<name>A0ABX7REN1_9GAMM</name>
<dbReference type="EMBL" id="CP071517">
    <property type="protein sequence ID" value="QSX76628.1"/>
    <property type="molecule type" value="Genomic_DNA"/>
</dbReference>
<feature type="compositionally biased region" description="Basic and acidic residues" evidence="1">
    <location>
        <begin position="174"/>
        <end position="199"/>
    </location>
</feature>
<sequence length="344" mass="35992">MRLPILISLPLLALSAMTVNAHAADQPAAPKTALVIHGGAGFVPKDSITEAERRAYHAALNRALDAGNAVLKRGGSALDAVTAVVVVLEDAPQFNAGKGAVFNAKGGHELDAAIMEGHTRRAGSVAGVTTIKNPIKLARTVMEHSPHVMLAGAGAEAFADTRPEIDRVPNNWFDTDKRRQQLEKAQREEAAKGKREASRSLDDAPTYFGTVGAVALDAQGHIAAATSTGGMTNKKWGRVGDAPIIGAGTWADEGCGVSGTGWGEYYIRNAVAHDICARVAYRGDSLQAAAEEVVNRIVPAAGGDGGAIAMDRQGNIAMPFNSGSMFRGWIRTDGSRGTAIHEEE</sequence>
<dbReference type="Proteomes" id="UP000663400">
    <property type="component" value="Chromosome"/>
</dbReference>
<dbReference type="Gene3D" id="3.60.20.30">
    <property type="entry name" value="(Glycosyl)asparaginase"/>
    <property type="match status" value="1"/>
</dbReference>
<evidence type="ECO:0000313" key="4">
    <source>
        <dbReference type="Proteomes" id="UP000663400"/>
    </source>
</evidence>
<accession>A0ABX7REN1</accession>
<keyword evidence="2" id="KW-0732">Signal</keyword>
<evidence type="ECO:0000256" key="1">
    <source>
        <dbReference type="SAM" id="MobiDB-lite"/>
    </source>
</evidence>
<feature type="signal peptide" evidence="2">
    <location>
        <begin position="1"/>
        <end position="23"/>
    </location>
</feature>
<evidence type="ECO:0000256" key="2">
    <source>
        <dbReference type="SAM" id="SignalP"/>
    </source>
</evidence>
<organism evidence="3 4">
    <name type="scientific">Lysobacter arenosi</name>
    <dbReference type="NCBI Taxonomy" id="2795387"/>
    <lineage>
        <taxon>Bacteria</taxon>
        <taxon>Pseudomonadati</taxon>
        <taxon>Pseudomonadota</taxon>
        <taxon>Gammaproteobacteria</taxon>
        <taxon>Lysobacterales</taxon>
        <taxon>Lysobacteraceae</taxon>
        <taxon>Lysobacter</taxon>
    </lineage>
</organism>
<feature type="chain" id="PRO_5046798402" evidence="2">
    <location>
        <begin position="24"/>
        <end position="344"/>
    </location>
</feature>
<dbReference type="PANTHER" id="PTHR10188">
    <property type="entry name" value="L-ASPARAGINASE"/>
    <property type="match status" value="1"/>
</dbReference>
<dbReference type="SUPFAM" id="SSF56235">
    <property type="entry name" value="N-terminal nucleophile aminohydrolases (Ntn hydrolases)"/>
    <property type="match status" value="1"/>
</dbReference>
<protein>
    <submittedName>
        <fullName evidence="3">Isoaspartyl peptidase/L-asparaginase</fullName>
    </submittedName>
</protein>
<proteinExistence type="predicted"/>
<dbReference type="InterPro" id="IPR000246">
    <property type="entry name" value="Peptidase_T2"/>
</dbReference>
<gene>
    <name evidence="3" type="ORF">HIV01_009265</name>
</gene>
<reference evidence="3 4" key="1">
    <citation type="submission" date="2021-02" db="EMBL/GenBank/DDBJ databases">
        <title>Lysobacter arenosi sp. nov., isolated from soil of gangwondo yeongwol, south Korea.</title>
        <authorList>
            <person name="Kim K.R."/>
            <person name="Kim K.H."/>
            <person name="Jeon C.O."/>
        </authorList>
    </citation>
    <scope>NUCLEOTIDE SEQUENCE [LARGE SCALE GENOMIC DNA]</scope>
    <source>
        <strain evidence="3 4">R7</strain>
    </source>
</reference>
<dbReference type="PANTHER" id="PTHR10188:SF6">
    <property type="entry name" value="N(4)-(BETA-N-ACETYLGLUCOSAMINYL)-L-ASPARAGINASE"/>
    <property type="match status" value="1"/>
</dbReference>
<dbReference type="Pfam" id="PF01112">
    <property type="entry name" value="Asparaginase_2"/>
    <property type="match status" value="1"/>
</dbReference>
<keyword evidence="4" id="KW-1185">Reference proteome</keyword>
<feature type="region of interest" description="Disordered" evidence="1">
    <location>
        <begin position="168"/>
        <end position="199"/>
    </location>
</feature>